<organism evidence="3 4">
    <name type="scientific">Heligmosomoides polygyrus</name>
    <name type="common">Parasitic roundworm</name>
    <dbReference type="NCBI Taxonomy" id="6339"/>
    <lineage>
        <taxon>Eukaryota</taxon>
        <taxon>Metazoa</taxon>
        <taxon>Ecdysozoa</taxon>
        <taxon>Nematoda</taxon>
        <taxon>Chromadorea</taxon>
        <taxon>Rhabditida</taxon>
        <taxon>Rhabditina</taxon>
        <taxon>Rhabditomorpha</taxon>
        <taxon>Strongyloidea</taxon>
        <taxon>Heligmosomidae</taxon>
        <taxon>Heligmosomoides</taxon>
    </lineage>
</organism>
<dbReference type="Proteomes" id="UP000050761">
    <property type="component" value="Unassembled WGS sequence"/>
</dbReference>
<gene>
    <name evidence="2" type="ORF">HPBE_LOCUS23459</name>
</gene>
<evidence type="ECO:0000256" key="1">
    <source>
        <dbReference type="SAM" id="MobiDB-lite"/>
    </source>
</evidence>
<feature type="compositionally biased region" description="Basic and acidic residues" evidence="1">
    <location>
        <begin position="240"/>
        <end position="249"/>
    </location>
</feature>
<proteinExistence type="predicted"/>
<dbReference type="WBParaSite" id="HPBE_0002346001-mRNA-1">
    <property type="protein sequence ID" value="HPBE_0002346001-mRNA-1"/>
    <property type="gene ID" value="HPBE_0002346001"/>
</dbReference>
<dbReference type="EMBL" id="UZAH01035087">
    <property type="protein sequence ID" value="VDP38928.1"/>
    <property type="molecule type" value="Genomic_DNA"/>
</dbReference>
<protein>
    <submittedName>
        <fullName evidence="4">Cap1 2'O-ribose methyltransferase 1</fullName>
    </submittedName>
</protein>
<keyword evidence="3" id="KW-1185">Reference proteome</keyword>
<accession>A0A183GL90</accession>
<name>A0A183GL90_HELPZ</name>
<accession>A0A3P8DXT8</accession>
<evidence type="ECO:0000313" key="2">
    <source>
        <dbReference type="EMBL" id="VDP38928.1"/>
    </source>
</evidence>
<feature type="region of interest" description="Disordered" evidence="1">
    <location>
        <begin position="230"/>
        <end position="249"/>
    </location>
</feature>
<evidence type="ECO:0000313" key="4">
    <source>
        <dbReference type="WBParaSite" id="HPBE_0002346001-mRNA-1"/>
    </source>
</evidence>
<sequence>MPARFLLHQTTPNNILTRKDIAAIILLDGATSPLSAKFMSTEIAAAGEFHGDLAEKDCFANVPRTLVEKIYTAVKQLDETLSVMAANIVHFLNDSVVRYGSVTTQEKKDASAKALSPSLPTLEETDPQLLDEVFSVQGRSLLQLFRFCPACGTVLDKESGGSVRLTAKDKIPAVDVVCKKCWSLKAAPRRWEGVPGVDDENTAHSAEGRRVLECSESLTALEEVDVVASSSEEILGTDEPSSHADDGRELAAAPAPKSLNELTHYDCEQFKNHVLMRFRCILCGHTRDLEFGRRCSSNRQLSAVLIAALVLFKSMDLVAARFVYIACMNKRKLLCHVHFAEAAKFLAVGVSEAGGRLPRAADNLHELRANDFDIPPRVLDSLNSSARLIDENLELKSFNVADFLSSSLLRYGPGSEFDVESPVKWPTGVAVASSSRGKASAKRTTDVRLQDKLLQVEGRKLLELFAFCLVCGTPIEKSNGSSV</sequence>
<dbReference type="OrthoDB" id="10679797at2759"/>
<evidence type="ECO:0000313" key="3">
    <source>
        <dbReference type="Proteomes" id="UP000050761"/>
    </source>
</evidence>
<dbReference type="AlphaFoldDB" id="A0A183GL90"/>
<reference evidence="4" key="2">
    <citation type="submission" date="2019-09" db="UniProtKB">
        <authorList>
            <consortium name="WormBaseParasite"/>
        </authorList>
    </citation>
    <scope>IDENTIFICATION</scope>
</reference>
<reference evidence="2 3" key="1">
    <citation type="submission" date="2018-11" db="EMBL/GenBank/DDBJ databases">
        <authorList>
            <consortium name="Pathogen Informatics"/>
        </authorList>
    </citation>
    <scope>NUCLEOTIDE SEQUENCE [LARGE SCALE GENOMIC DNA]</scope>
</reference>